<evidence type="ECO:0000313" key="2">
    <source>
        <dbReference type="Proteomes" id="UP001642360"/>
    </source>
</evidence>
<dbReference type="EMBL" id="CAUOFW020005125">
    <property type="protein sequence ID" value="CAK9168644.1"/>
    <property type="molecule type" value="Genomic_DNA"/>
</dbReference>
<dbReference type="Proteomes" id="UP001642360">
    <property type="component" value="Unassembled WGS sequence"/>
</dbReference>
<accession>A0ABC8TNZ6</accession>
<reference evidence="1 2" key="1">
    <citation type="submission" date="2024-02" db="EMBL/GenBank/DDBJ databases">
        <authorList>
            <person name="Vignale AGUSTIN F."/>
            <person name="Sosa J E."/>
            <person name="Modenutti C."/>
        </authorList>
    </citation>
    <scope>NUCLEOTIDE SEQUENCE [LARGE SCALE GENOMIC DNA]</scope>
</reference>
<protein>
    <submittedName>
        <fullName evidence="1">Uncharacterized protein</fullName>
    </submittedName>
</protein>
<dbReference type="AlphaFoldDB" id="A0ABC8TNZ6"/>
<name>A0ABC8TNZ6_9AQUA</name>
<proteinExistence type="predicted"/>
<gene>
    <name evidence="1" type="ORF">ILEXP_LOCUS38048</name>
</gene>
<sequence length="98" mass="10942">MSVPRISPVESEVLMAVLLRNKQRGIVPERGSMTAQHFKDLVMQANKFTRTHCIDPCLLFEKMMEVFDNVSPEELIESMGSCSGGDPADDIEIIDISD</sequence>
<comment type="caution">
    <text evidence="1">The sequence shown here is derived from an EMBL/GenBank/DDBJ whole genome shotgun (WGS) entry which is preliminary data.</text>
</comment>
<keyword evidence="2" id="KW-1185">Reference proteome</keyword>
<organism evidence="1 2">
    <name type="scientific">Ilex paraguariensis</name>
    <name type="common">yerba mate</name>
    <dbReference type="NCBI Taxonomy" id="185542"/>
    <lineage>
        <taxon>Eukaryota</taxon>
        <taxon>Viridiplantae</taxon>
        <taxon>Streptophyta</taxon>
        <taxon>Embryophyta</taxon>
        <taxon>Tracheophyta</taxon>
        <taxon>Spermatophyta</taxon>
        <taxon>Magnoliopsida</taxon>
        <taxon>eudicotyledons</taxon>
        <taxon>Gunneridae</taxon>
        <taxon>Pentapetalae</taxon>
        <taxon>asterids</taxon>
        <taxon>campanulids</taxon>
        <taxon>Aquifoliales</taxon>
        <taxon>Aquifoliaceae</taxon>
        <taxon>Ilex</taxon>
    </lineage>
</organism>
<evidence type="ECO:0000313" key="1">
    <source>
        <dbReference type="EMBL" id="CAK9168644.1"/>
    </source>
</evidence>